<dbReference type="EMBL" id="JACBXQ010000004">
    <property type="protein sequence ID" value="MBG9986629.1"/>
    <property type="molecule type" value="Genomic_DNA"/>
</dbReference>
<keyword evidence="1" id="KW-1133">Transmembrane helix</keyword>
<proteinExistence type="predicted"/>
<comment type="caution">
    <text evidence="3">The sequence shown here is derived from an EMBL/GenBank/DDBJ whole genome shotgun (WGS) entry which is preliminary data.</text>
</comment>
<dbReference type="SMART" id="SM00278">
    <property type="entry name" value="HhH1"/>
    <property type="match status" value="2"/>
</dbReference>
<name>A0ABS0LTL9_9LACT</name>
<evidence type="ECO:0000313" key="4">
    <source>
        <dbReference type="Proteomes" id="UP000721415"/>
    </source>
</evidence>
<sequence>MRDKVKNYFDCQDEIENRFWRKVGIGALGLLIMLGIFWGFSSLNLLSSSNVIDLDQELLVEESLVLESTEMDQEDKGELVIYVDLKGAVKHPGVYALNQGARLFDAIEKAGGFTEDAGQDALNLALLLEDQMMIEVLTVDEINNRDRLTSTESEGLVSDSLPTYVHSVREEGSVQNSLVNINRADQTELETLPNIGPKKASDIIAYRQEQGSFKSVEELQEVSGIGPKTFETLKSLITVDE</sequence>
<evidence type="ECO:0000256" key="1">
    <source>
        <dbReference type="SAM" id="Phobius"/>
    </source>
</evidence>
<accession>A0ABS0LTL9</accession>
<evidence type="ECO:0000313" key="3">
    <source>
        <dbReference type="EMBL" id="MBG9986629.1"/>
    </source>
</evidence>
<feature type="domain" description="Helix-hairpin-helix DNA-binding motif class 1" evidence="2">
    <location>
        <begin position="187"/>
        <end position="206"/>
    </location>
</feature>
<dbReference type="Gene3D" id="1.10.150.280">
    <property type="entry name" value="AF1531-like domain"/>
    <property type="match status" value="1"/>
</dbReference>
<evidence type="ECO:0000259" key="2">
    <source>
        <dbReference type="SMART" id="SM00278"/>
    </source>
</evidence>
<dbReference type="Pfam" id="PF10531">
    <property type="entry name" value="SLBB"/>
    <property type="match status" value="1"/>
</dbReference>
<dbReference type="Gene3D" id="3.10.560.10">
    <property type="entry name" value="Outer membrane lipoprotein wza domain like"/>
    <property type="match status" value="1"/>
</dbReference>
<dbReference type="NCBIfam" id="TIGR00426">
    <property type="entry name" value="competence protein ComEA helix-hairpin-helix repeat region"/>
    <property type="match status" value="1"/>
</dbReference>
<dbReference type="SUPFAM" id="SSF47781">
    <property type="entry name" value="RuvA domain 2-like"/>
    <property type="match status" value="1"/>
</dbReference>
<gene>
    <name evidence="3" type="ORF">HZY91_06940</name>
</gene>
<keyword evidence="4" id="KW-1185">Reference proteome</keyword>
<reference evidence="3 4" key="1">
    <citation type="submission" date="2020-07" db="EMBL/GenBank/DDBJ databases">
        <title>Facklamia lactis sp. nov., isolated from raw milk.</title>
        <authorList>
            <person name="Doll E.V."/>
            <person name="Huptas C."/>
            <person name="Staib L."/>
            <person name="Wenning M."/>
            <person name="Scherer S."/>
        </authorList>
    </citation>
    <scope>NUCLEOTIDE SEQUENCE [LARGE SCALE GENOMIC DNA]</scope>
    <source>
        <strain evidence="3 4">DSM 111018</strain>
    </source>
</reference>
<dbReference type="PANTHER" id="PTHR21180">
    <property type="entry name" value="ENDONUCLEASE/EXONUCLEASE/PHOSPHATASE FAMILY DOMAIN-CONTAINING PROTEIN 1"/>
    <property type="match status" value="1"/>
</dbReference>
<dbReference type="InterPro" id="IPR004509">
    <property type="entry name" value="Competence_ComEA_HhH"/>
</dbReference>
<dbReference type="InterPro" id="IPR010994">
    <property type="entry name" value="RuvA_2-like"/>
</dbReference>
<organism evidence="3 4">
    <name type="scientific">Facklamia lactis</name>
    <dbReference type="NCBI Taxonomy" id="2749967"/>
    <lineage>
        <taxon>Bacteria</taxon>
        <taxon>Bacillati</taxon>
        <taxon>Bacillota</taxon>
        <taxon>Bacilli</taxon>
        <taxon>Lactobacillales</taxon>
        <taxon>Aerococcaceae</taxon>
        <taxon>Facklamia</taxon>
    </lineage>
</organism>
<dbReference type="InterPro" id="IPR019554">
    <property type="entry name" value="Soluble_ligand-bd"/>
</dbReference>
<dbReference type="Proteomes" id="UP000721415">
    <property type="component" value="Unassembled WGS sequence"/>
</dbReference>
<feature type="domain" description="Helix-hairpin-helix DNA-binding motif class 1" evidence="2">
    <location>
        <begin position="217"/>
        <end position="236"/>
    </location>
</feature>
<keyword evidence="1" id="KW-0472">Membrane</keyword>
<keyword evidence="1" id="KW-0812">Transmembrane</keyword>
<dbReference type="PANTHER" id="PTHR21180:SF32">
    <property type="entry name" value="ENDONUCLEASE_EXONUCLEASE_PHOSPHATASE FAMILY DOMAIN-CONTAINING PROTEIN 1"/>
    <property type="match status" value="1"/>
</dbReference>
<dbReference type="Pfam" id="PF12836">
    <property type="entry name" value="HHH_3"/>
    <property type="match status" value="1"/>
</dbReference>
<dbReference type="InterPro" id="IPR003583">
    <property type="entry name" value="Hlx-hairpin-Hlx_DNA-bd_motif"/>
</dbReference>
<dbReference type="InterPro" id="IPR051675">
    <property type="entry name" value="Endo/Exo/Phosphatase_dom_1"/>
</dbReference>
<protein>
    <submittedName>
        <fullName evidence="3">Helix-hairpin-helix domain-containing protein</fullName>
    </submittedName>
</protein>
<feature type="transmembrane region" description="Helical" evidence="1">
    <location>
        <begin position="20"/>
        <end position="40"/>
    </location>
</feature>